<keyword evidence="1" id="KW-0175">Coiled coil</keyword>
<evidence type="ECO:0000313" key="6">
    <source>
        <dbReference type="Proteomes" id="UP000093000"/>
    </source>
</evidence>
<dbReference type="SUPFAM" id="SSF46785">
    <property type="entry name" value="Winged helix' DNA-binding domain"/>
    <property type="match status" value="1"/>
</dbReference>
<dbReference type="Proteomes" id="UP000093000">
    <property type="component" value="Unassembled WGS sequence"/>
</dbReference>
<feature type="compositionally biased region" description="Basic and acidic residues" evidence="2">
    <location>
        <begin position="782"/>
        <end position="795"/>
    </location>
</feature>
<feature type="domain" description="Rho-GAP" evidence="3">
    <location>
        <begin position="466"/>
        <end position="665"/>
    </location>
</feature>
<dbReference type="InterPro" id="IPR008936">
    <property type="entry name" value="Rho_GTPase_activation_prot"/>
</dbReference>
<dbReference type="Pfam" id="PF00611">
    <property type="entry name" value="FCH"/>
    <property type="match status" value="1"/>
</dbReference>
<feature type="compositionally biased region" description="Acidic residues" evidence="2">
    <location>
        <begin position="807"/>
        <end position="817"/>
    </location>
</feature>
<feature type="region of interest" description="Disordered" evidence="2">
    <location>
        <begin position="152"/>
        <end position="211"/>
    </location>
</feature>
<dbReference type="Pfam" id="PF00620">
    <property type="entry name" value="RhoGAP"/>
    <property type="match status" value="1"/>
</dbReference>
<proteinExistence type="predicted"/>
<dbReference type="PROSITE" id="PS51741">
    <property type="entry name" value="F_BAR"/>
    <property type="match status" value="1"/>
</dbReference>
<dbReference type="InterPro" id="IPR000198">
    <property type="entry name" value="RhoGAP_dom"/>
</dbReference>
<dbReference type="InterPro" id="IPR001060">
    <property type="entry name" value="FCH_dom"/>
</dbReference>
<reference evidence="5 6" key="1">
    <citation type="submission" date="2016-03" db="EMBL/GenBank/DDBJ databases">
        <title>Choanephora cucurbitarum.</title>
        <authorList>
            <person name="Min B."/>
            <person name="Park H."/>
            <person name="Park J.-H."/>
            <person name="Shin H.-D."/>
            <person name="Choi I.-G."/>
        </authorList>
    </citation>
    <scope>NUCLEOTIDE SEQUENCE [LARGE SCALE GENOMIC DNA]</scope>
    <source>
        <strain evidence="5 6">KUS-F28377</strain>
    </source>
</reference>
<dbReference type="GO" id="GO:0005886">
    <property type="term" value="C:plasma membrane"/>
    <property type="evidence" value="ECO:0007669"/>
    <property type="project" value="TreeGrafter"/>
</dbReference>
<dbReference type="PANTHER" id="PTHR23065:SF17">
    <property type="entry name" value="RHO-GTPASE-ACTIVATING PROTEIN RGD2"/>
    <property type="match status" value="1"/>
</dbReference>
<evidence type="ECO:0000259" key="3">
    <source>
        <dbReference type="PROSITE" id="PS50238"/>
    </source>
</evidence>
<dbReference type="OrthoDB" id="2155291at2759"/>
<evidence type="ECO:0000259" key="4">
    <source>
        <dbReference type="PROSITE" id="PS51741"/>
    </source>
</evidence>
<dbReference type="InterPro" id="IPR027267">
    <property type="entry name" value="AH/BAR_dom_sf"/>
</dbReference>
<dbReference type="InterPro" id="IPR031160">
    <property type="entry name" value="F_BAR_dom"/>
</dbReference>
<feature type="compositionally biased region" description="Basic and acidic residues" evidence="2">
    <location>
        <begin position="181"/>
        <end position="199"/>
    </location>
</feature>
<name>A0A1C7N936_9FUNG</name>
<feature type="compositionally biased region" description="Basic and acidic residues" evidence="2">
    <location>
        <begin position="160"/>
        <end position="169"/>
    </location>
</feature>
<dbReference type="InterPro" id="IPR036390">
    <property type="entry name" value="WH_DNA-bd_sf"/>
</dbReference>
<keyword evidence="6" id="KW-1185">Reference proteome</keyword>
<dbReference type="Gene3D" id="1.20.1270.60">
    <property type="entry name" value="Arfaptin homology (AH) domain/BAR domain"/>
    <property type="match status" value="2"/>
</dbReference>
<dbReference type="PANTHER" id="PTHR23065">
    <property type="entry name" value="PROLINE-SERINE-THREONINE PHOSPHATASE INTERACTING PROTEIN 1"/>
    <property type="match status" value="1"/>
</dbReference>
<comment type="caution">
    <text evidence="5">The sequence shown here is derived from an EMBL/GenBank/DDBJ whole genome shotgun (WGS) entry which is preliminary data.</text>
</comment>
<dbReference type="SUPFAM" id="SSF103657">
    <property type="entry name" value="BAR/IMD domain-like"/>
    <property type="match status" value="2"/>
</dbReference>
<dbReference type="Gene3D" id="1.10.555.10">
    <property type="entry name" value="Rho GTPase activation protein"/>
    <property type="match status" value="1"/>
</dbReference>
<dbReference type="GO" id="GO:0007010">
    <property type="term" value="P:cytoskeleton organization"/>
    <property type="evidence" value="ECO:0007669"/>
    <property type="project" value="TreeGrafter"/>
</dbReference>
<gene>
    <name evidence="5" type="primary">rga8_1</name>
    <name evidence="5" type="ORF">A0J61_06308</name>
</gene>
<accession>A0A1C7N936</accession>
<dbReference type="AlphaFoldDB" id="A0A1C7N936"/>
<feature type="compositionally biased region" description="Acidic residues" evidence="2">
    <location>
        <begin position="768"/>
        <end position="781"/>
    </location>
</feature>
<feature type="region of interest" description="Disordered" evidence="2">
    <location>
        <begin position="744"/>
        <end position="817"/>
    </location>
</feature>
<dbReference type="GO" id="GO:0005096">
    <property type="term" value="F:GTPase activator activity"/>
    <property type="evidence" value="ECO:0007669"/>
    <property type="project" value="TreeGrafter"/>
</dbReference>
<dbReference type="SUPFAM" id="SSF48350">
    <property type="entry name" value="GTPase activation domain, GAP"/>
    <property type="match status" value="1"/>
</dbReference>
<protein>
    <submittedName>
        <fullName evidence="5">Rho-GTPase-activating protein 8</fullName>
    </submittedName>
</protein>
<dbReference type="FunCoup" id="A0A1C7N936">
    <property type="interactions" value="27"/>
</dbReference>
<feature type="domain" description="F-BAR" evidence="4">
    <location>
        <begin position="17"/>
        <end position="431"/>
    </location>
</feature>
<dbReference type="STRING" id="101091.A0A1C7N936"/>
<dbReference type="GO" id="GO:0007264">
    <property type="term" value="P:small GTPase-mediated signal transduction"/>
    <property type="evidence" value="ECO:0007669"/>
    <property type="project" value="TreeGrafter"/>
</dbReference>
<dbReference type="GO" id="GO:0005737">
    <property type="term" value="C:cytoplasm"/>
    <property type="evidence" value="ECO:0007669"/>
    <property type="project" value="TreeGrafter"/>
</dbReference>
<dbReference type="GO" id="GO:0000935">
    <property type="term" value="C:division septum"/>
    <property type="evidence" value="ECO:0007669"/>
    <property type="project" value="TreeGrafter"/>
</dbReference>
<dbReference type="SMART" id="SM00324">
    <property type="entry name" value="RhoGAP"/>
    <property type="match status" value="1"/>
</dbReference>
<evidence type="ECO:0000256" key="1">
    <source>
        <dbReference type="PROSITE-ProRule" id="PRU01077"/>
    </source>
</evidence>
<dbReference type="InParanoid" id="A0A1C7N936"/>
<dbReference type="EMBL" id="LUGH01000375">
    <property type="protein sequence ID" value="OBZ85642.1"/>
    <property type="molecule type" value="Genomic_DNA"/>
</dbReference>
<evidence type="ECO:0000256" key="2">
    <source>
        <dbReference type="SAM" id="MobiDB-lite"/>
    </source>
</evidence>
<evidence type="ECO:0000313" key="5">
    <source>
        <dbReference type="EMBL" id="OBZ85642.1"/>
    </source>
</evidence>
<organism evidence="5 6">
    <name type="scientific">Choanephora cucurbitarum</name>
    <dbReference type="NCBI Taxonomy" id="101091"/>
    <lineage>
        <taxon>Eukaryota</taxon>
        <taxon>Fungi</taxon>
        <taxon>Fungi incertae sedis</taxon>
        <taxon>Mucoromycota</taxon>
        <taxon>Mucoromycotina</taxon>
        <taxon>Mucoromycetes</taxon>
        <taxon>Mucorales</taxon>
        <taxon>Mucorineae</taxon>
        <taxon>Choanephoraceae</taxon>
        <taxon>Choanephoroideae</taxon>
        <taxon>Choanephora</taxon>
    </lineage>
</organism>
<dbReference type="SMART" id="SM00055">
    <property type="entry name" value="FCH"/>
    <property type="match status" value="1"/>
</dbReference>
<sequence>MTTQHFKSVFWSQKQLEKSVPDFQAGFSVLHQKLGQSKVENEEMIGFFKERIAIEELYAQKLGDQGRQSLRSAGFGRDEGAGLLKCFSKLKETSQVIGEQHKRTAFTISEEVLMPLQDFHEEYKRVIGNSRQAMDSMLKQFDGLIKETEKAKTNYHRKCRDADKVKESTSKAIGEEGTEEEGQKKGEQKEEEEEKKKQAAPETASPLPELATSVQLGNQVMPRSELDTLIRQMRREITLRDYKVPILGTYKNTSTGEDIAIWLQQNLPQCKDSPVMSDLVGQQLIHPYNMLRLVGQRGNKFVASPSSYYQWRVSEEELASAHSDAGYSALGGLINNTTVPDDPYKRARREAERYEQTYRLSVLKLDQMRMAIEEAMFAHLKEMEQVELHRIERLKKFISAFIAALSSSIPQDKRAVEEMMIFHESLKPDQDIQFIIQQYAVAGFSPKAIMYENYYHGISQDQVFGVPLEDLGKQEHSKVPKFVSCLLSTVENQVDQVEDKEVKQKLWSTPCALDRVHSACLELNVQANSVDMELFKGYDAGLLVAVLRYFLLELPECLMTYEFYDPVDALLGGSYGDQDETLRLTSFGNLIATLPAAHFATLQVIFNHIKSFIKTTSAPSDIVDQICQTMGPVILKNRNDTFSTLNSRVPFKFCQALICNYDDIFSETTFKLHAESEKRRHAKPIVAQTEEKAQTKRSSLMMSFMRPGTAEGGWSNMMGVFQRNTSPTSPVENTVARTVPLSFASTITQHESPPSSPTLSPKKKEAEIMFDGDDIFDADTLLEEKDQHQKDDTQPKKPSQARIDSSFFDDDEEDENQ</sequence>
<dbReference type="PROSITE" id="PS50238">
    <property type="entry name" value="RHOGAP"/>
    <property type="match status" value="1"/>
</dbReference>